<dbReference type="Proteomes" id="UP001058072">
    <property type="component" value="Chromosome"/>
</dbReference>
<keyword evidence="1" id="KW-0472">Membrane</keyword>
<name>A0A9Q9CLT7_9FIRM</name>
<protein>
    <submittedName>
        <fullName evidence="2">Uncharacterized protein</fullName>
    </submittedName>
</protein>
<keyword evidence="1" id="KW-0812">Transmembrane</keyword>
<gene>
    <name evidence="2" type="ORF">J0J70_02115</name>
</gene>
<dbReference type="EMBL" id="CP071250">
    <property type="protein sequence ID" value="UUF08829.1"/>
    <property type="molecule type" value="Genomic_DNA"/>
</dbReference>
<proteinExistence type="predicted"/>
<evidence type="ECO:0000313" key="2">
    <source>
        <dbReference type="EMBL" id="UUF08829.1"/>
    </source>
</evidence>
<dbReference type="AlphaFoldDB" id="A0A9Q9CLT7"/>
<feature type="transmembrane region" description="Helical" evidence="1">
    <location>
        <begin position="6"/>
        <end position="24"/>
    </location>
</feature>
<evidence type="ECO:0000256" key="1">
    <source>
        <dbReference type="SAM" id="Phobius"/>
    </source>
</evidence>
<evidence type="ECO:0000313" key="3">
    <source>
        <dbReference type="Proteomes" id="UP001058072"/>
    </source>
</evidence>
<keyword evidence="1" id="KW-1133">Transmembrane helix</keyword>
<sequence>MKRNHLIVFITVLIISIACGYWITKTDRYNNYRELQFLESVVKNTLHQNGYAVELNSEYNILGYEMSVVGDGGFSQKSDDSVLYMTYLMKLNGKGVSPMTAELTQYIDLNSKINYMNINHGQWFKEISNGSLTIFQKIPKLFKKSKFQNSDDWIEIIDDREQNQIVELRLPLSRADFLTKQLISNVLNISNDINLDQLIQKAKSVNYRITINKQEQQITQMDVSYSNGIQELIRNLARDYPNLFLQLPSEEVEAMYFNLSVNLLNSNEIIQIPTEVKNKAISISDLK</sequence>
<dbReference type="RefSeq" id="WP_055305789.1">
    <property type="nucleotide sequence ID" value="NZ_CP071250.1"/>
</dbReference>
<organism evidence="2 3">
    <name type="scientific">Turicibacter bilis</name>
    <dbReference type="NCBI Taxonomy" id="2735723"/>
    <lineage>
        <taxon>Bacteria</taxon>
        <taxon>Bacillati</taxon>
        <taxon>Bacillota</taxon>
        <taxon>Erysipelotrichia</taxon>
        <taxon>Erysipelotrichales</taxon>
        <taxon>Turicibacteraceae</taxon>
        <taxon>Turicibacter</taxon>
    </lineage>
</organism>
<accession>A0A9Q9CLT7</accession>
<reference evidence="2" key="1">
    <citation type="submission" date="2021-03" db="EMBL/GenBank/DDBJ databases">
        <title>Comparative Genomics and Metabolomics in the genus Turicibacter.</title>
        <authorList>
            <person name="Maki J."/>
            <person name="Looft T."/>
        </authorList>
    </citation>
    <scope>NUCLEOTIDE SEQUENCE</scope>
    <source>
        <strain evidence="2">ISU324</strain>
    </source>
</reference>
<dbReference type="PROSITE" id="PS51257">
    <property type="entry name" value="PROKAR_LIPOPROTEIN"/>
    <property type="match status" value="1"/>
</dbReference>